<evidence type="ECO:0000313" key="1">
    <source>
        <dbReference type="EMBL" id="JAH83157.1"/>
    </source>
</evidence>
<reference evidence="1" key="1">
    <citation type="submission" date="2014-11" db="EMBL/GenBank/DDBJ databases">
        <authorList>
            <person name="Amaro Gonzalez C."/>
        </authorList>
    </citation>
    <scope>NUCLEOTIDE SEQUENCE</scope>
</reference>
<dbReference type="EMBL" id="GBXM01025420">
    <property type="protein sequence ID" value="JAH83157.1"/>
    <property type="molecule type" value="Transcribed_RNA"/>
</dbReference>
<name>A0A0E9VYJ0_ANGAN</name>
<organism evidence="1">
    <name type="scientific">Anguilla anguilla</name>
    <name type="common">European freshwater eel</name>
    <name type="synonym">Muraena anguilla</name>
    <dbReference type="NCBI Taxonomy" id="7936"/>
    <lineage>
        <taxon>Eukaryota</taxon>
        <taxon>Metazoa</taxon>
        <taxon>Chordata</taxon>
        <taxon>Craniata</taxon>
        <taxon>Vertebrata</taxon>
        <taxon>Euteleostomi</taxon>
        <taxon>Actinopterygii</taxon>
        <taxon>Neopterygii</taxon>
        <taxon>Teleostei</taxon>
        <taxon>Anguilliformes</taxon>
        <taxon>Anguillidae</taxon>
        <taxon>Anguilla</taxon>
    </lineage>
</organism>
<reference evidence="1" key="2">
    <citation type="journal article" date="2015" name="Fish Shellfish Immunol.">
        <title>Early steps in the European eel (Anguilla anguilla)-Vibrio vulnificus interaction in the gills: Role of the RtxA13 toxin.</title>
        <authorList>
            <person name="Callol A."/>
            <person name="Pajuelo D."/>
            <person name="Ebbesson L."/>
            <person name="Teles M."/>
            <person name="MacKenzie S."/>
            <person name="Amaro C."/>
        </authorList>
    </citation>
    <scope>NUCLEOTIDE SEQUENCE</scope>
</reference>
<protein>
    <submittedName>
        <fullName evidence="1">Uncharacterized protein</fullName>
    </submittedName>
</protein>
<proteinExistence type="predicted"/>
<dbReference type="AlphaFoldDB" id="A0A0E9VYJ0"/>
<accession>A0A0E9VYJ0</accession>
<sequence>MPLLIGNSDPDCLLVSHNEVEVGFPLGSTRL</sequence>